<feature type="transmembrane region" description="Helical" evidence="7">
    <location>
        <begin position="809"/>
        <end position="832"/>
    </location>
</feature>
<evidence type="ECO:0000313" key="10">
    <source>
        <dbReference type="EMBL" id="MBB4753550.1"/>
    </source>
</evidence>
<feature type="transmembrane region" description="Helical" evidence="7">
    <location>
        <begin position="503"/>
        <end position="525"/>
    </location>
</feature>
<comment type="subcellular location">
    <subcellularLocation>
        <location evidence="1">Cell membrane</location>
        <topology evidence="1">Multi-pass membrane protein</topology>
    </subcellularLocation>
</comment>
<evidence type="ECO:0000313" key="12">
    <source>
        <dbReference type="Proteomes" id="UP000631312"/>
    </source>
</evidence>
<protein>
    <submittedName>
        <fullName evidence="9">ABC transporter permease</fullName>
    </submittedName>
    <submittedName>
        <fullName evidence="10">Putative ABC transport system permease protein</fullName>
    </submittedName>
</protein>
<evidence type="ECO:0000256" key="4">
    <source>
        <dbReference type="ARBA" id="ARBA00022989"/>
    </source>
</evidence>
<name>A0A7W7HN41_9ACTN</name>
<evidence type="ECO:0000256" key="1">
    <source>
        <dbReference type="ARBA" id="ARBA00004651"/>
    </source>
</evidence>
<keyword evidence="5 7" id="KW-0472">Membrane</keyword>
<dbReference type="GO" id="GO:0005886">
    <property type="term" value="C:plasma membrane"/>
    <property type="evidence" value="ECO:0007669"/>
    <property type="project" value="UniProtKB-SubCell"/>
</dbReference>
<keyword evidence="2" id="KW-1003">Cell membrane</keyword>
<feature type="transmembrane region" description="Helical" evidence="7">
    <location>
        <begin position="367"/>
        <end position="385"/>
    </location>
</feature>
<feature type="transmembrane region" description="Helical" evidence="7">
    <location>
        <begin position="326"/>
        <end position="347"/>
    </location>
</feature>
<feature type="transmembrane region" description="Helical" evidence="7">
    <location>
        <begin position="765"/>
        <end position="789"/>
    </location>
</feature>
<evidence type="ECO:0000313" key="11">
    <source>
        <dbReference type="Proteomes" id="UP000590511"/>
    </source>
</evidence>
<comment type="similarity">
    <text evidence="6">Belongs to the ABC-4 integral membrane protein family.</text>
</comment>
<dbReference type="PANTHER" id="PTHR30572">
    <property type="entry name" value="MEMBRANE COMPONENT OF TRANSPORTER-RELATED"/>
    <property type="match status" value="1"/>
</dbReference>
<gene>
    <name evidence="9" type="ORF">Alo02nite_09840</name>
    <name evidence="10" type="ORF">BJ964_007711</name>
</gene>
<evidence type="ECO:0000259" key="8">
    <source>
        <dbReference type="Pfam" id="PF02687"/>
    </source>
</evidence>
<dbReference type="Proteomes" id="UP000590511">
    <property type="component" value="Unassembled WGS sequence"/>
</dbReference>
<reference evidence="9 12" key="2">
    <citation type="submission" date="2021-01" db="EMBL/GenBank/DDBJ databases">
        <title>Whole genome shotgun sequence of Actinoplanes lobatus NBRC 12513.</title>
        <authorList>
            <person name="Komaki H."/>
            <person name="Tamura T."/>
        </authorList>
    </citation>
    <scope>NUCLEOTIDE SEQUENCE [LARGE SCALE GENOMIC DNA]</scope>
    <source>
        <strain evidence="9 12">NBRC 12513</strain>
    </source>
</reference>
<dbReference type="EMBL" id="BOMP01000016">
    <property type="protein sequence ID" value="GIE38086.1"/>
    <property type="molecule type" value="Genomic_DNA"/>
</dbReference>
<dbReference type="Proteomes" id="UP000631312">
    <property type="component" value="Unassembled WGS sequence"/>
</dbReference>
<dbReference type="RefSeq" id="WP_188125235.1">
    <property type="nucleotide sequence ID" value="NZ_BOMP01000016.1"/>
</dbReference>
<feature type="domain" description="ABC3 transporter permease C-terminal" evidence="8">
    <location>
        <begin position="276"/>
        <end position="394"/>
    </location>
</feature>
<keyword evidence="4 7" id="KW-1133">Transmembrane helix</keyword>
<dbReference type="EMBL" id="JACHNC010000001">
    <property type="protein sequence ID" value="MBB4753550.1"/>
    <property type="molecule type" value="Genomic_DNA"/>
</dbReference>
<feature type="domain" description="ABC3 transporter permease C-terminal" evidence="8">
    <location>
        <begin position="724"/>
        <end position="837"/>
    </location>
</feature>
<evidence type="ECO:0000256" key="5">
    <source>
        <dbReference type="ARBA" id="ARBA00023136"/>
    </source>
</evidence>
<evidence type="ECO:0000313" key="9">
    <source>
        <dbReference type="EMBL" id="GIE38086.1"/>
    </source>
</evidence>
<dbReference type="GO" id="GO:0022857">
    <property type="term" value="F:transmembrane transporter activity"/>
    <property type="evidence" value="ECO:0007669"/>
    <property type="project" value="TreeGrafter"/>
</dbReference>
<keyword evidence="12" id="KW-1185">Reference proteome</keyword>
<organism evidence="10 11">
    <name type="scientific">Actinoplanes lobatus</name>
    <dbReference type="NCBI Taxonomy" id="113568"/>
    <lineage>
        <taxon>Bacteria</taxon>
        <taxon>Bacillati</taxon>
        <taxon>Actinomycetota</taxon>
        <taxon>Actinomycetes</taxon>
        <taxon>Micromonosporales</taxon>
        <taxon>Micromonosporaceae</taxon>
        <taxon>Actinoplanes</taxon>
    </lineage>
</organism>
<dbReference type="Pfam" id="PF02687">
    <property type="entry name" value="FtsX"/>
    <property type="match status" value="2"/>
</dbReference>
<comment type="caution">
    <text evidence="10">The sequence shown here is derived from an EMBL/GenBank/DDBJ whole genome shotgun (WGS) entry which is preliminary data.</text>
</comment>
<feature type="transmembrane region" description="Helical" evidence="7">
    <location>
        <begin position="720"/>
        <end position="744"/>
    </location>
</feature>
<keyword evidence="3 7" id="KW-0812">Transmembrane</keyword>
<reference evidence="10 11" key="1">
    <citation type="submission" date="2020-08" db="EMBL/GenBank/DDBJ databases">
        <title>Sequencing the genomes of 1000 actinobacteria strains.</title>
        <authorList>
            <person name="Klenk H.-P."/>
        </authorList>
    </citation>
    <scope>NUCLEOTIDE SEQUENCE [LARGE SCALE GENOMIC DNA]</scope>
    <source>
        <strain evidence="10 11">DSM 43150</strain>
    </source>
</reference>
<feature type="transmembrane region" description="Helical" evidence="7">
    <location>
        <begin position="415"/>
        <end position="435"/>
    </location>
</feature>
<dbReference type="PANTHER" id="PTHR30572:SF4">
    <property type="entry name" value="ABC TRANSPORTER PERMEASE YTRF"/>
    <property type="match status" value="1"/>
</dbReference>
<evidence type="ECO:0000256" key="3">
    <source>
        <dbReference type="ARBA" id="ARBA00022692"/>
    </source>
</evidence>
<feature type="transmembrane region" description="Helical" evidence="7">
    <location>
        <begin position="269"/>
        <end position="297"/>
    </location>
</feature>
<feature type="transmembrane region" description="Helical" evidence="7">
    <location>
        <begin position="441"/>
        <end position="463"/>
    </location>
</feature>
<evidence type="ECO:0000256" key="7">
    <source>
        <dbReference type="SAM" id="Phobius"/>
    </source>
</evidence>
<dbReference type="AlphaFoldDB" id="A0A7W7HN41"/>
<dbReference type="InterPro" id="IPR003838">
    <property type="entry name" value="ABC3_permease_C"/>
</dbReference>
<dbReference type="InterPro" id="IPR050250">
    <property type="entry name" value="Macrolide_Exporter_MacB"/>
</dbReference>
<evidence type="ECO:0000256" key="2">
    <source>
        <dbReference type="ARBA" id="ARBA00022475"/>
    </source>
</evidence>
<sequence>MLWTALRTLRDRWILFAGSFVALALGVGLVATNALVISAAVRFDPVLPGADRYTGVPILVHAEQELRLPSGNGPGEWIGEAPETRRIPAALTGRIAAVPGVAQVIADRWFTIQLLPAGVNGSGGTPVGRSWSGAALTPYRMVAGTAPQADGDLVVSASLARAAGAQVGSTLRVSTPGGVADGRVTGITEASGVTPEDTVFFTDAAAARLSAAGEQVDALGVQPAAGAATEQVAAGIRDAVATDGVTVATGTARAEGVVADPYRQAREDMVALLAMTAVIAGFVAVFVVASTFAFTVAERRREIALLRLVGAAPQDVRRMVFRESMVVGALGALAGCGIGVVGAGFLAGRLVRNGLAPPGFTAGASGLPLVIAFVVGLLVAALGVISASRRAARVAPVEALRDAAADRRVMTGGRWFAGVLFLVVAAGLVIALRAAGAEAAVPISVVVTEALIIAGTALGPLFLPHLTALLGRPLAWLTPSIGPLVLQNIRTGVRRTVSTGAPVMLTAAIAVSTLGVGATITTSVVDENRAHTTASHVVEAAGGLPGQAATAFAGVPGVTAVTPVIDTELFAVSGDTVWSVGGAGVDLGAVSRTHRLDVVSGSLDGLAADSVVLTREGADMVGWKAGERHTLYFGDGSRTEVAVAAVVVSGGGLPGLLLSRESVAPHVHDPMLTTVYLATGAGTDPSGPITEVAGRYGGTATSTPDWLAAQADAAGRANQVVFSLLIGMALLYSAIAIANTLLMSAGRRRREVALLRVAGGTGRQVLTAILYETLTVIAGALLVGIAVAMTSLIAVTGVLRQTDPGAHVVVPWGAIAVVVVTSLAAGVVAVLIPSRIALAGRALSLVAGRR</sequence>
<proteinExistence type="inferred from homology"/>
<accession>A0A7W7HN41</accession>
<feature type="transmembrane region" description="Helical" evidence="7">
    <location>
        <begin position="12"/>
        <end position="36"/>
    </location>
</feature>
<evidence type="ECO:0000256" key="6">
    <source>
        <dbReference type="ARBA" id="ARBA00038076"/>
    </source>
</evidence>